<feature type="region of interest" description="Disordered" evidence="6">
    <location>
        <begin position="224"/>
        <end position="256"/>
    </location>
</feature>
<keyword evidence="2" id="KW-1003">Cell membrane</keyword>
<evidence type="ECO:0000256" key="3">
    <source>
        <dbReference type="ARBA" id="ARBA00022692"/>
    </source>
</evidence>
<evidence type="ECO:0000256" key="1">
    <source>
        <dbReference type="ARBA" id="ARBA00004651"/>
    </source>
</evidence>
<dbReference type="InterPro" id="IPR020846">
    <property type="entry name" value="MFS_dom"/>
</dbReference>
<sequence length="481" mass="47322">MPSSPLSASHQKSRSARSAGAGGPFLCHDPRVIRGLAFHLTAATLLRVSAEGVATALVLTVQARTGHAATAGYLQTAMTLPYVISGPVIGNAVDRLRRPRRAIVPMALAYAGATGLLLAMAGGSPLVAALCVAAVIGCTEPIVVALTSLLPRFVPADRLSRAYGLEASSYNVAAIVGPGLAAGVASLAGGQYAGTAIVASAVLGLCVLPLLPFAGPDSAAASDASAPAPAGRAADPDPGASAEVGRAEAGRAADAGRAAEAGKGAIAERDIGEVTEDARSGLADVIAGGLVVLARGRVLRAVTVATTLAWLGFGGVAVTAVLLAQHVGAPASTGGRLLVAMAVGSLLGSLASSRWLTPRHGERVLVGGLVAFGAALAAVALAPSAGWAMAAFCAAGLAEGPVFAATLMLRQREAPPDRLGQVNTTGGSLKIGASALGAALTAACADAVGPVGLVLAIAALQFAGAASGWLLLRPRRPRSIP</sequence>
<comment type="subcellular location">
    <subcellularLocation>
        <location evidence="1">Cell membrane</location>
        <topology evidence="1">Multi-pass membrane protein</topology>
    </subcellularLocation>
</comment>
<dbReference type="PANTHER" id="PTHR23513">
    <property type="entry name" value="INTEGRAL MEMBRANE EFFLUX PROTEIN-RELATED"/>
    <property type="match status" value="1"/>
</dbReference>
<feature type="transmembrane region" description="Helical" evidence="7">
    <location>
        <begin position="454"/>
        <end position="472"/>
    </location>
</feature>
<feature type="compositionally biased region" description="Low complexity" evidence="6">
    <location>
        <begin position="224"/>
        <end position="244"/>
    </location>
</feature>
<dbReference type="GO" id="GO:0022857">
    <property type="term" value="F:transmembrane transporter activity"/>
    <property type="evidence" value="ECO:0007669"/>
    <property type="project" value="InterPro"/>
</dbReference>
<feature type="region of interest" description="Disordered" evidence="6">
    <location>
        <begin position="1"/>
        <end position="22"/>
    </location>
</feature>
<dbReference type="AlphaFoldDB" id="A0A6L3VLM3"/>
<keyword evidence="5 7" id="KW-0472">Membrane</keyword>
<evidence type="ECO:0000256" key="5">
    <source>
        <dbReference type="ARBA" id="ARBA00023136"/>
    </source>
</evidence>
<dbReference type="EMBL" id="WBMR01000137">
    <property type="protein sequence ID" value="KAB2370867.1"/>
    <property type="molecule type" value="Genomic_DNA"/>
</dbReference>
<evidence type="ECO:0000256" key="6">
    <source>
        <dbReference type="SAM" id="MobiDB-lite"/>
    </source>
</evidence>
<keyword evidence="4 7" id="KW-1133">Transmembrane helix</keyword>
<dbReference type="OrthoDB" id="3690525at2"/>
<feature type="compositionally biased region" description="Polar residues" evidence="6">
    <location>
        <begin position="1"/>
        <end position="10"/>
    </location>
</feature>
<feature type="transmembrane region" description="Helical" evidence="7">
    <location>
        <begin position="170"/>
        <end position="188"/>
    </location>
</feature>
<dbReference type="SUPFAM" id="SSF103473">
    <property type="entry name" value="MFS general substrate transporter"/>
    <property type="match status" value="1"/>
</dbReference>
<keyword evidence="10" id="KW-1185">Reference proteome</keyword>
<gene>
    <name evidence="9" type="ORF">F9B16_33880</name>
</gene>
<feature type="domain" description="Major facilitator superfamily (MFS) profile" evidence="8">
    <location>
        <begin position="36"/>
        <end position="476"/>
    </location>
</feature>
<feature type="transmembrane region" description="Helical" evidence="7">
    <location>
        <begin position="127"/>
        <end position="150"/>
    </location>
</feature>
<name>A0A6L3VLM3_9ACTN</name>
<feature type="transmembrane region" description="Helical" evidence="7">
    <location>
        <begin position="364"/>
        <end position="382"/>
    </location>
</feature>
<evidence type="ECO:0000256" key="2">
    <source>
        <dbReference type="ARBA" id="ARBA00022475"/>
    </source>
</evidence>
<evidence type="ECO:0000313" key="10">
    <source>
        <dbReference type="Proteomes" id="UP000483004"/>
    </source>
</evidence>
<dbReference type="PROSITE" id="PS50850">
    <property type="entry name" value="MFS"/>
    <property type="match status" value="1"/>
</dbReference>
<dbReference type="Gene3D" id="1.20.1250.20">
    <property type="entry name" value="MFS general substrate transporter like domains"/>
    <property type="match status" value="1"/>
</dbReference>
<reference evidence="9 10" key="1">
    <citation type="submission" date="2019-09" db="EMBL/GenBank/DDBJ databases">
        <title>Actinomadura physcomitrii sp. nov., a novel actinomycete isolated from moss [Physcomitrium sphaericum (Ludw) Fuernr].</title>
        <authorList>
            <person name="Liu C."/>
            <person name="Zhuang X."/>
        </authorList>
    </citation>
    <scope>NUCLEOTIDE SEQUENCE [LARGE SCALE GENOMIC DNA]</scope>
    <source>
        <strain evidence="9 10">CYP1-1B</strain>
    </source>
</reference>
<feature type="transmembrane region" description="Helical" evidence="7">
    <location>
        <begin position="102"/>
        <end position="121"/>
    </location>
</feature>
<dbReference type="GO" id="GO:0005886">
    <property type="term" value="C:plasma membrane"/>
    <property type="evidence" value="ECO:0007669"/>
    <property type="project" value="UniProtKB-SubCell"/>
</dbReference>
<keyword evidence="3 7" id="KW-0812">Transmembrane</keyword>
<dbReference type="InterPro" id="IPR036259">
    <property type="entry name" value="MFS_trans_sf"/>
</dbReference>
<dbReference type="InterPro" id="IPR011701">
    <property type="entry name" value="MFS"/>
</dbReference>
<accession>A0A6L3VLM3</accession>
<dbReference type="PANTHER" id="PTHR23513:SF11">
    <property type="entry name" value="STAPHYLOFERRIN A TRANSPORTER"/>
    <property type="match status" value="1"/>
</dbReference>
<proteinExistence type="predicted"/>
<feature type="transmembrane region" description="Helical" evidence="7">
    <location>
        <begin position="194"/>
        <end position="214"/>
    </location>
</feature>
<evidence type="ECO:0000313" key="9">
    <source>
        <dbReference type="EMBL" id="KAB2370867.1"/>
    </source>
</evidence>
<protein>
    <submittedName>
        <fullName evidence="9">MFS transporter</fullName>
    </submittedName>
</protein>
<dbReference type="Proteomes" id="UP000483004">
    <property type="component" value="Unassembled WGS sequence"/>
</dbReference>
<evidence type="ECO:0000256" key="4">
    <source>
        <dbReference type="ARBA" id="ARBA00022989"/>
    </source>
</evidence>
<evidence type="ECO:0000259" key="8">
    <source>
        <dbReference type="PROSITE" id="PS50850"/>
    </source>
</evidence>
<evidence type="ECO:0000256" key="7">
    <source>
        <dbReference type="SAM" id="Phobius"/>
    </source>
</evidence>
<organism evidence="9 10">
    <name type="scientific">Actinomadura montaniterrae</name>
    <dbReference type="NCBI Taxonomy" id="1803903"/>
    <lineage>
        <taxon>Bacteria</taxon>
        <taxon>Bacillati</taxon>
        <taxon>Actinomycetota</taxon>
        <taxon>Actinomycetes</taxon>
        <taxon>Streptosporangiales</taxon>
        <taxon>Thermomonosporaceae</taxon>
        <taxon>Actinomadura</taxon>
    </lineage>
</organism>
<feature type="transmembrane region" description="Helical" evidence="7">
    <location>
        <begin position="337"/>
        <end position="357"/>
    </location>
</feature>
<comment type="caution">
    <text evidence="9">The sequence shown here is derived from an EMBL/GenBank/DDBJ whole genome shotgun (WGS) entry which is preliminary data.</text>
</comment>
<feature type="transmembrane region" description="Helical" evidence="7">
    <location>
        <begin position="302"/>
        <end position="325"/>
    </location>
</feature>
<dbReference type="Pfam" id="PF07690">
    <property type="entry name" value="MFS_1"/>
    <property type="match status" value="2"/>
</dbReference>